<dbReference type="CDD" id="cd11561">
    <property type="entry name" value="W2_eIF5"/>
    <property type="match status" value="1"/>
</dbReference>
<dbReference type="PANTHER" id="PTHR23001">
    <property type="entry name" value="EUKARYOTIC TRANSLATION INITIATION FACTOR"/>
    <property type="match status" value="1"/>
</dbReference>
<feature type="compositionally biased region" description="Acidic residues" evidence="7">
    <location>
        <begin position="179"/>
        <end position="189"/>
    </location>
</feature>
<dbReference type="Pfam" id="PF01873">
    <property type="entry name" value="eIF-5_eIF-2B"/>
    <property type="match status" value="1"/>
</dbReference>
<dbReference type="GO" id="GO:0005829">
    <property type="term" value="C:cytosol"/>
    <property type="evidence" value="ECO:0007669"/>
    <property type="project" value="TreeGrafter"/>
</dbReference>
<dbReference type="SUPFAM" id="SSF48371">
    <property type="entry name" value="ARM repeat"/>
    <property type="match status" value="1"/>
</dbReference>
<dbReference type="InterPro" id="IPR045196">
    <property type="entry name" value="IF2/IF5"/>
</dbReference>
<feature type="region of interest" description="Disordered" evidence="7">
    <location>
        <begin position="390"/>
        <end position="418"/>
    </location>
</feature>
<evidence type="ECO:0000256" key="2">
    <source>
        <dbReference type="ARBA" id="ARBA00018059"/>
    </source>
</evidence>
<dbReference type="SMART" id="SM00515">
    <property type="entry name" value="eIF5C"/>
    <property type="match status" value="1"/>
</dbReference>
<evidence type="ECO:0000313" key="10">
    <source>
        <dbReference type="Proteomes" id="UP000549394"/>
    </source>
</evidence>
<dbReference type="PROSITE" id="PS51363">
    <property type="entry name" value="W2"/>
    <property type="match status" value="1"/>
</dbReference>
<feature type="compositionally biased region" description="Polar residues" evidence="7">
    <location>
        <begin position="168"/>
        <end position="177"/>
    </location>
</feature>
<comment type="caution">
    <text evidence="9">The sequence shown here is derived from an EMBL/GenBank/DDBJ whole genome shotgun (WGS) entry which is preliminary data.</text>
</comment>
<protein>
    <recommendedName>
        <fullName evidence="2">Eukaryotic translation initiation factor 5</fullName>
    </recommendedName>
</protein>
<keyword evidence="3" id="KW-0396">Initiation factor</keyword>
<keyword evidence="6" id="KW-0342">GTP-binding</keyword>
<dbReference type="GO" id="GO:0071074">
    <property type="term" value="F:eukaryotic initiation factor eIF2 binding"/>
    <property type="evidence" value="ECO:0007669"/>
    <property type="project" value="TreeGrafter"/>
</dbReference>
<dbReference type="InterPro" id="IPR002735">
    <property type="entry name" value="Transl_init_fac_IF2/IF5_dom"/>
</dbReference>
<gene>
    <name evidence="9" type="ORF">DGYR_LOCUS11556</name>
</gene>
<dbReference type="SUPFAM" id="SSF75689">
    <property type="entry name" value="Zinc-binding domain of translation initiation factor 2 beta"/>
    <property type="match status" value="1"/>
</dbReference>
<dbReference type="EMBL" id="CAJFCJ010000019">
    <property type="protein sequence ID" value="CAD5123928.1"/>
    <property type="molecule type" value="Genomic_DNA"/>
</dbReference>
<keyword evidence="5" id="KW-0648">Protein biosynthesis</keyword>
<dbReference type="GO" id="GO:0001732">
    <property type="term" value="P:formation of cytoplasmic translation initiation complex"/>
    <property type="evidence" value="ECO:0007669"/>
    <property type="project" value="TreeGrafter"/>
</dbReference>
<evidence type="ECO:0000256" key="6">
    <source>
        <dbReference type="ARBA" id="ARBA00023134"/>
    </source>
</evidence>
<accession>A0A7I8W5Y0</accession>
<dbReference type="Gene3D" id="2.20.25.350">
    <property type="match status" value="1"/>
</dbReference>
<dbReference type="Pfam" id="PF02020">
    <property type="entry name" value="W2"/>
    <property type="match status" value="1"/>
</dbReference>
<dbReference type="GO" id="GO:0005525">
    <property type="term" value="F:GTP binding"/>
    <property type="evidence" value="ECO:0007669"/>
    <property type="project" value="UniProtKB-KW"/>
</dbReference>
<name>A0A7I8W5Y0_9ANNE</name>
<dbReference type="SUPFAM" id="SSF100966">
    <property type="entry name" value="Translation initiation factor 2 beta, aIF2beta, N-terminal domain"/>
    <property type="match status" value="1"/>
</dbReference>
<proteinExistence type="inferred from homology"/>
<evidence type="ECO:0000256" key="7">
    <source>
        <dbReference type="SAM" id="MobiDB-lite"/>
    </source>
</evidence>
<dbReference type="PANTHER" id="PTHR23001:SF7">
    <property type="entry name" value="EUKARYOTIC TRANSLATION INITIATION FACTOR 5"/>
    <property type="match status" value="1"/>
</dbReference>
<dbReference type="OrthoDB" id="10250831at2759"/>
<dbReference type="GO" id="GO:0005092">
    <property type="term" value="F:GDP-dissociation inhibitor activity"/>
    <property type="evidence" value="ECO:0007669"/>
    <property type="project" value="TreeGrafter"/>
</dbReference>
<evidence type="ECO:0000256" key="4">
    <source>
        <dbReference type="ARBA" id="ARBA00022741"/>
    </source>
</evidence>
<dbReference type="Gene3D" id="3.30.30.170">
    <property type="match status" value="1"/>
</dbReference>
<dbReference type="InterPro" id="IPR016024">
    <property type="entry name" value="ARM-type_fold"/>
</dbReference>
<feature type="region of interest" description="Disordered" evidence="7">
    <location>
        <begin position="144"/>
        <end position="189"/>
    </location>
</feature>
<feature type="domain" description="W2" evidence="8">
    <location>
        <begin position="218"/>
        <end position="382"/>
    </location>
</feature>
<dbReference type="SMART" id="SM00653">
    <property type="entry name" value="eIF2B_5"/>
    <property type="match status" value="1"/>
</dbReference>
<sequence length="418" mass="47395">MALNVNREVTDQYYRYKMPRLIAKVEGKGNGIKTVIVNMVDIAKALGRPPTYPTKFFGCELGAQTQFDLKNDRYIVNGSHDDAKLQDLLDVFIKKFVLCTECDNPETHLAVKQRNGIIQQRCKACGHQTLVDMRHKLTTFIVKNPPESIDGASPNKKVSKSKAKDNDQSVNGNSANEENGADDDDDWVDDTSADAVAKRMKEQLSMGAQGLTSTADLDKPEQDRINIFYNFVKTRRDDGQLNECSTAVITSVYAEAQRLEILDKAPLVLVELLFDENIAKQIPKYRALLLRFTQENTKAQRYLLGGLEQLIGKVHRETLLPKVLSIFKTAYDTDILEEDTLLEWDQKISKKYVDKETSQLIHQKAKPLIDWLKSASEESDEDEEDVQIAFTNEKPQVEKRPEPIKVKDGDKEIDIDDI</sequence>
<dbReference type="InterPro" id="IPR016190">
    <property type="entry name" value="Transl_init_fac_IF2/IF5_Zn-bd"/>
</dbReference>
<dbReference type="Gene3D" id="1.25.40.180">
    <property type="match status" value="1"/>
</dbReference>
<comment type="similarity">
    <text evidence="1">Belongs to the eIF-2-beta/eIF-5 family.</text>
</comment>
<feature type="compositionally biased region" description="Basic and acidic residues" evidence="7">
    <location>
        <begin position="395"/>
        <end position="412"/>
    </location>
</feature>
<keyword evidence="4" id="KW-0547">Nucleotide-binding</keyword>
<reference evidence="9 10" key="1">
    <citation type="submission" date="2020-08" db="EMBL/GenBank/DDBJ databases">
        <authorList>
            <person name="Hejnol A."/>
        </authorList>
    </citation>
    <scope>NUCLEOTIDE SEQUENCE [LARGE SCALE GENOMIC DNA]</scope>
</reference>
<dbReference type="FunFam" id="2.20.25.350:FF:000001">
    <property type="entry name" value="Eukaryotic translation initiation factor 5"/>
    <property type="match status" value="1"/>
</dbReference>
<dbReference type="GO" id="GO:0003743">
    <property type="term" value="F:translation initiation factor activity"/>
    <property type="evidence" value="ECO:0007669"/>
    <property type="project" value="UniProtKB-KW"/>
</dbReference>
<evidence type="ECO:0000256" key="3">
    <source>
        <dbReference type="ARBA" id="ARBA00022540"/>
    </source>
</evidence>
<dbReference type="Proteomes" id="UP000549394">
    <property type="component" value="Unassembled WGS sequence"/>
</dbReference>
<dbReference type="InterPro" id="IPR016189">
    <property type="entry name" value="Transl_init_fac_IF2/IF5_N"/>
</dbReference>
<organism evidence="9 10">
    <name type="scientific">Dimorphilus gyrociliatus</name>
    <dbReference type="NCBI Taxonomy" id="2664684"/>
    <lineage>
        <taxon>Eukaryota</taxon>
        <taxon>Metazoa</taxon>
        <taxon>Spiralia</taxon>
        <taxon>Lophotrochozoa</taxon>
        <taxon>Annelida</taxon>
        <taxon>Polychaeta</taxon>
        <taxon>Polychaeta incertae sedis</taxon>
        <taxon>Dinophilidae</taxon>
        <taxon>Dimorphilus</taxon>
    </lineage>
</organism>
<keyword evidence="10" id="KW-1185">Reference proteome</keyword>
<evidence type="ECO:0000313" key="9">
    <source>
        <dbReference type="EMBL" id="CAD5123928.1"/>
    </source>
</evidence>
<dbReference type="AlphaFoldDB" id="A0A7I8W5Y0"/>
<evidence type="ECO:0000256" key="1">
    <source>
        <dbReference type="ARBA" id="ARBA00010397"/>
    </source>
</evidence>
<dbReference type="FunFam" id="3.30.30.170:FF:000002">
    <property type="entry name" value="Eukaryotic translation initiation factor 5"/>
    <property type="match status" value="1"/>
</dbReference>
<evidence type="ECO:0000259" key="8">
    <source>
        <dbReference type="PROSITE" id="PS51363"/>
    </source>
</evidence>
<evidence type="ECO:0000256" key="5">
    <source>
        <dbReference type="ARBA" id="ARBA00022917"/>
    </source>
</evidence>
<dbReference type="InterPro" id="IPR003307">
    <property type="entry name" value="W2_domain"/>
</dbReference>